<proteinExistence type="predicted"/>
<reference evidence="1" key="1">
    <citation type="submission" date="2022-05" db="EMBL/GenBank/DDBJ databases">
        <title>Chromosome-level genome of Chaenocephalus aceratus.</title>
        <authorList>
            <person name="Park H."/>
        </authorList>
    </citation>
    <scope>NUCLEOTIDE SEQUENCE</scope>
    <source>
        <strain evidence="1">KU_202001</strain>
    </source>
</reference>
<accession>A0ACB9WNR5</accession>
<sequence length="826" mass="91925">MQGKDEQEEEAMQEVAIKIVDKTQLDDENLKKIFREVQIMKLLKHPHIIRLYQVMETERMIYLVTEYASGGEIFDHLVAHGHFGFSNLFSRGQLLKTWCGSPPYAAPELFEGKEYDGPKVDIWSLGVVLYVLVCGALPFDGSTLQNLRARVLSGKFRIPFFMSTDCEYLIRHMLVLEPSRRLTMEQICKNKWMRLGDPDPDFDRLIAECEQVKTERDTELINEQVLIAMCEMGLDRERTLQSLQTDAYDHYSAIYSLLADRLKKHKTLYPLNAVQTDPQGNPVSMTVPHVQLINPENQIVEVTDGNMALDSDEGEEPSPEAMARYLSMRRHTVGVPDQRTEMQEDLQQLPPGFPRGAVPQPPFPPLAPQMSQMHTLMPTQSLQPTQQLEYKEQSLLQPPTLQLLNGMGPLGRRASDGGANIQLHAQLLKRPRGPSPLVASPHPIPAVAPVDEEGSDGEPDQEAVQRYLGEPLQAAHDARAHEHIAWRALGRVTAAQGPRQRGGWPSTTHTRSSYKDCNTLHLPMERFSPVRRFSDGAATIQAFKAHLENSSIIKQLKQECEQLQKMYAAQQDERLLEHTQQQHILYQHEQQILHQQIQVLRIQPSSPPPTHPSNHLFRQPDQSPPPGSAGMMQGHVCPSQVQYQHGSPAMYQAQSGSPPPTGMSRVSIPTNQQAASARPTVPLAQGVPQQQQVTIQVQEVELGGVAQRQGGFLTTPGHRVLGKQLSADNAEMHSRSLGRFTSAYDQAQFNPHLFSGDAMSRGAAYGHYLQGTSLTVPGLEDFGGGGYGPPSTLQQALLSPTPLDYPAPPNSTSLPPCRAFCPPATL</sequence>
<gene>
    <name evidence="1" type="ORF">KUCAC02_005257</name>
</gene>
<evidence type="ECO:0000313" key="2">
    <source>
        <dbReference type="Proteomes" id="UP001057452"/>
    </source>
</evidence>
<organism evidence="1 2">
    <name type="scientific">Chaenocephalus aceratus</name>
    <name type="common">Blackfin icefish</name>
    <name type="synonym">Chaenichthys aceratus</name>
    <dbReference type="NCBI Taxonomy" id="36190"/>
    <lineage>
        <taxon>Eukaryota</taxon>
        <taxon>Metazoa</taxon>
        <taxon>Chordata</taxon>
        <taxon>Craniata</taxon>
        <taxon>Vertebrata</taxon>
        <taxon>Euteleostomi</taxon>
        <taxon>Actinopterygii</taxon>
        <taxon>Neopterygii</taxon>
        <taxon>Teleostei</taxon>
        <taxon>Neoteleostei</taxon>
        <taxon>Acanthomorphata</taxon>
        <taxon>Eupercaria</taxon>
        <taxon>Perciformes</taxon>
        <taxon>Notothenioidei</taxon>
        <taxon>Channichthyidae</taxon>
        <taxon>Chaenocephalus</taxon>
    </lineage>
</organism>
<evidence type="ECO:0000313" key="1">
    <source>
        <dbReference type="EMBL" id="KAI4815091.1"/>
    </source>
</evidence>
<name>A0ACB9WNR5_CHAAC</name>
<protein>
    <submittedName>
        <fullName evidence="1">Uncharacterized protein</fullName>
    </submittedName>
</protein>
<dbReference type="Proteomes" id="UP001057452">
    <property type="component" value="Chromosome 13"/>
</dbReference>
<dbReference type="EMBL" id="CM043797">
    <property type="protein sequence ID" value="KAI4815091.1"/>
    <property type="molecule type" value="Genomic_DNA"/>
</dbReference>
<comment type="caution">
    <text evidence="1">The sequence shown here is derived from an EMBL/GenBank/DDBJ whole genome shotgun (WGS) entry which is preliminary data.</text>
</comment>
<keyword evidence="2" id="KW-1185">Reference proteome</keyword>